<dbReference type="EMBL" id="MCGO01000003">
    <property type="protein sequence ID" value="ORY52341.1"/>
    <property type="molecule type" value="Genomic_DNA"/>
</dbReference>
<proteinExistence type="predicted"/>
<name>A0A1Y2CZ93_9FUNG</name>
<dbReference type="Pfam" id="PF06999">
    <property type="entry name" value="Suc_Fer-like"/>
    <property type="match status" value="1"/>
</dbReference>
<dbReference type="InterPro" id="IPR036249">
    <property type="entry name" value="Thioredoxin-like_sf"/>
</dbReference>
<dbReference type="PANTHER" id="PTHR31902:SF14">
    <property type="entry name" value="ACTIN PATCHES DISTAL PROTEIN 1"/>
    <property type="match status" value="1"/>
</dbReference>
<dbReference type="OrthoDB" id="10253744at2759"/>
<dbReference type="CDD" id="cd03062">
    <property type="entry name" value="TRX_Fd_Sucrase"/>
    <property type="match status" value="1"/>
</dbReference>
<protein>
    <submittedName>
        <fullName evidence="2">Sucraseferredoxin-like protein</fullName>
    </submittedName>
</protein>
<dbReference type="Gene3D" id="3.40.30.10">
    <property type="entry name" value="Glutaredoxin"/>
    <property type="match status" value="1"/>
</dbReference>
<keyword evidence="3" id="KW-1185">Reference proteome</keyword>
<comment type="caution">
    <text evidence="2">The sequence shown here is derived from an EMBL/GenBank/DDBJ whole genome shotgun (WGS) entry which is preliminary data.</text>
</comment>
<reference evidence="2 3" key="1">
    <citation type="submission" date="2016-07" db="EMBL/GenBank/DDBJ databases">
        <title>Pervasive Adenine N6-methylation of Active Genes in Fungi.</title>
        <authorList>
            <consortium name="DOE Joint Genome Institute"/>
            <person name="Mondo S.J."/>
            <person name="Dannebaum R.O."/>
            <person name="Kuo R.C."/>
            <person name="Labutti K."/>
            <person name="Haridas S."/>
            <person name="Kuo A."/>
            <person name="Salamov A."/>
            <person name="Ahrendt S.R."/>
            <person name="Lipzen A."/>
            <person name="Sullivan W."/>
            <person name="Andreopoulos W.B."/>
            <person name="Clum A."/>
            <person name="Lindquist E."/>
            <person name="Daum C."/>
            <person name="Ramamoorthy G.K."/>
            <person name="Gryganskyi A."/>
            <person name="Culley D."/>
            <person name="Magnuson J.K."/>
            <person name="James T.Y."/>
            <person name="O'Malley M.A."/>
            <person name="Stajich J.E."/>
            <person name="Spatafora J.W."/>
            <person name="Visel A."/>
            <person name="Grigoriev I.V."/>
        </authorList>
    </citation>
    <scope>NUCLEOTIDE SEQUENCE [LARGE SCALE GENOMIC DNA]</scope>
    <source>
        <strain evidence="2 3">JEL800</strain>
    </source>
</reference>
<organism evidence="2 3">
    <name type="scientific">Rhizoclosmatium globosum</name>
    <dbReference type="NCBI Taxonomy" id="329046"/>
    <lineage>
        <taxon>Eukaryota</taxon>
        <taxon>Fungi</taxon>
        <taxon>Fungi incertae sedis</taxon>
        <taxon>Chytridiomycota</taxon>
        <taxon>Chytridiomycota incertae sedis</taxon>
        <taxon>Chytridiomycetes</taxon>
        <taxon>Chytridiales</taxon>
        <taxon>Chytriomycetaceae</taxon>
        <taxon>Rhizoclosmatium</taxon>
    </lineage>
</organism>
<gene>
    <name evidence="2" type="ORF">BCR33DRAFT_711669</name>
</gene>
<dbReference type="PANTHER" id="PTHR31902">
    <property type="entry name" value="ACTIN PATCHES DISTAL PROTEIN 1"/>
    <property type="match status" value="1"/>
</dbReference>
<feature type="region of interest" description="Disordered" evidence="1">
    <location>
        <begin position="68"/>
        <end position="89"/>
    </location>
</feature>
<evidence type="ECO:0000256" key="1">
    <source>
        <dbReference type="SAM" id="MobiDB-lite"/>
    </source>
</evidence>
<dbReference type="InterPro" id="IPR009737">
    <property type="entry name" value="Aim32/Apd1-like"/>
</dbReference>
<evidence type="ECO:0000313" key="2">
    <source>
        <dbReference type="EMBL" id="ORY52341.1"/>
    </source>
</evidence>
<dbReference type="Proteomes" id="UP000193642">
    <property type="component" value="Unassembled WGS sequence"/>
</dbReference>
<accession>A0A1Y2CZ93</accession>
<sequence length="239" mass="26525">MSGTTPEEEIAKVLEQLTLEGIPVATDPCLTSLVKTIDMCQPMSIKPYKRHLMFAGGNGLNWSNDISDDLTDESSCQTPEGDSEGSERVDTVSQTEVFLFPQYKGLRGMKLCHGLEASTVVSEWVGKGTVPEKIDTAEVVDLEMDAYVFVCTHKKRDKRCGITGPILVNEFNQTLGDLGLSEKFLSLESLNWRSQIYCKKFPAGVWYGRVIPCHVENIVKQTVLEGKVFKELFRGHGTA</sequence>
<evidence type="ECO:0000313" key="3">
    <source>
        <dbReference type="Proteomes" id="UP000193642"/>
    </source>
</evidence>
<dbReference type="SUPFAM" id="SSF52833">
    <property type="entry name" value="Thioredoxin-like"/>
    <property type="match status" value="1"/>
</dbReference>
<dbReference type="AlphaFoldDB" id="A0A1Y2CZ93"/>
<dbReference type="STRING" id="329046.A0A1Y2CZ93"/>